<organism evidence="2 3">
    <name type="scientific">Glossina pallidipes</name>
    <name type="common">Tsetse fly</name>
    <dbReference type="NCBI Taxonomy" id="7398"/>
    <lineage>
        <taxon>Eukaryota</taxon>
        <taxon>Metazoa</taxon>
        <taxon>Ecdysozoa</taxon>
        <taxon>Arthropoda</taxon>
        <taxon>Hexapoda</taxon>
        <taxon>Insecta</taxon>
        <taxon>Pterygota</taxon>
        <taxon>Neoptera</taxon>
        <taxon>Endopterygota</taxon>
        <taxon>Diptera</taxon>
        <taxon>Brachycera</taxon>
        <taxon>Muscomorpha</taxon>
        <taxon>Hippoboscoidea</taxon>
        <taxon>Glossinidae</taxon>
        <taxon>Glossina</taxon>
    </lineage>
</organism>
<evidence type="ECO:0000313" key="2">
    <source>
        <dbReference type="EnsemblMetazoa" id="GPAI010775-PA"/>
    </source>
</evidence>
<protein>
    <submittedName>
        <fullName evidence="2">Uncharacterized protein</fullName>
    </submittedName>
</protein>
<sequence length="582" mass="67829">MIKFIILLVIFFIISNVRCVCYLQIPDNKENAPVWEKRVGKRWFKVPYIANRLKLLEGEVVSGYCKTKLRSISYTVYVPTKCEPNDDYCANHRSRKEKRYVQERNITVQCVDGSLVYKSDILSQIIMSCNNFEWKVNVQPMGIGFGIRNWCTRHFIRVQLQKTNGNGSELNTSLIDSTAPTNSDQYTRNIGVKVKINCESWDYECQISPLITEMKYVDSRNLTILCANDLLEYLHEGSAVTLLTEGAVECNNIEWTVKVESVQTSERETSWCREDHQIFELSTNNLNTNRTLAHVCYDLKKFSLQSIKYRTIKRKPDEWKVNRFLPLLINDLPEPKTLSSEVKILNTVPLHIGNEALLLHLNAIRKNNPWLRLVHYEYSNIISSGPFMNYFNQYHELLDILWWKNLRIINWQRFLDALEQHITNNSYDVYMGTLDEVQIPLWGNHQKFEYLEVQNGFVKGTAPRYVWIYLESIDDDNSDLYVFGYNSPYAEFFEPNDVKFCPDICSQFNWLENVRSTFGYANFGIIFCCSPSSFIKFAYAQKLPHITAIEMPDETAEDSSYSQEIVPTITENYVSNLILGLS</sequence>
<dbReference type="STRING" id="7398.A0A1A9ZCU7"/>
<dbReference type="Proteomes" id="UP000092445">
    <property type="component" value="Unassembled WGS sequence"/>
</dbReference>
<keyword evidence="1" id="KW-0732">Signal</keyword>
<reference evidence="2" key="2">
    <citation type="submission" date="2020-05" db="UniProtKB">
        <authorList>
            <consortium name="EnsemblMetazoa"/>
        </authorList>
    </citation>
    <scope>IDENTIFICATION</scope>
    <source>
        <strain evidence="2">IAEA</strain>
    </source>
</reference>
<dbReference type="EnsemblMetazoa" id="GPAI010775-RA">
    <property type="protein sequence ID" value="GPAI010775-PA"/>
    <property type="gene ID" value="GPAI010775"/>
</dbReference>
<feature type="signal peptide" evidence="1">
    <location>
        <begin position="1"/>
        <end position="19"/>
    </location>
</feature>
<evidence type="ECO:0000256" key="1">
    <source>
        <dbReference type="SAM" id="SignalP"/>
    </source>
</evidence>
<accession>A0A1A9ZCU7</accession>
<reference evidence="3" key="1">
    <citation type="submission" date="2014-03" db="EMBL/GenBank/DDBJ databases">
        <authorList>
            <person name="Aksoy S."/>
            <person name="Warren W."/>
            <person name="Wilson R.K."/>
        </authorList>
    </citation>
    <scope>NUCLEOTIDE SEQUENCE [LARGE SCALE GENOMIC DNA]</scope>
    <source>
        <strain evidence="3">IAEA</strain>
    </source>
</reference>
<feature type="chain" id="PRO_5008402781" evidence="1">
    <location>
        <begin position="20"/>
        <end position="582"/>
    </location>
</feature>
<proteinExistence type="predicted"/>
<dbReference type="AlphaFoldDB" id="A0A1A9ZCU7"/>
<name>A0A1A9ZCU7_GLOPL</name>
<dbReference type="VEuPathDB" id="VectorBase:GPAI010775"/>
<keyword evidence="3" id="KW-1185">Reference proteome</keyword>
<evidence type="ECO:0000313" key="3">
    <source>
        <dbReference type="Proteomes" id="UP000092445"/>
    </source>
</evidence>